<dbReference type="GO" id="GO:0000775">
    <property type="term" value="C:chromosome, centromeric region"/>
    <property type="evidence" value="ECO:0007669"/>
    <property type="project" value="InterPro"/>
</dbReference>
<keyword evidence="6" id="KW-1185">Reference proteome</keyword>
<evidence type="ECO:0000313" key="6">
    <source>
        <dbReference type="Proteomes" id="UP000728032"/>
    </source>
</evidence>
<dbReference type="EMBL" id="CAJPVJ010050456">
    <property type="protein sequence ID" value="CAG2183052.1"/>
    <property type="molecule type" value="Genomic_DNA"/>
</dbReference>
<protein>
    <recommendedName>
        <fullName evidence="4">Shugoshin C-terminal domain-containing protein</fullName>
    </recommendedName>
</protein>
<dbReference type="Pfam" id="PF07557">
    <property type="entry name" value="Shugoshin_C"/>
    <property type="match status" value="1"/>
</dbReference>
<feature type="compositionally biased region" description="Low complexity" evidence="3">
    <location>
        <begin position="71"/>
        <end position="88"/>
    </location>
</feature>
<dbReference type="GO" id="GO:0045132">
    <property type="term" value="P:meiotic chromosome segregation"/>
    <property type="evidence" value="ECO:0007669"/>
    <property type="project" value="InterPro"/>
</dbReference>
<evidence type="ECO:0000256" key="3">
    <source>
        <dbReference type="SAM" id="MobiDB-lite"/>
    </source>
</evidence>
<sequence>MIQRPSKRISSINRPFSPRIGRPSLMDIQNVMDNTHKKRVVSTHCTSKTLTFDSNDTNSVITKKKRKARVSSRSIGSDLSDSSSLSTRSSRRNRKAVSYKEPSLAQTSSKSRLIGNRFSVYY</sequence>
<feature type="region of interest" description="Disordered" evidence="3">
    <location>
        <begin position="52"/>
        <end position="108"/>
    </location>
</feature>
<dbReference type="Proteomes" id="UP000728032">
    <property type="component" value="Unassembled WGS sequence"/>
</dbReference>
<dbReference type="AlphaFoldDB" id="A0A7R9MVD4"/>
<feature type="domain" description="Shugoshin C-terminal" evidence="4">
    <location>
        <begin position="88"/>
        <end position="104"/>
    </location>
</feature>
<name>A0A7R9MVD4_9ACAR</name>
<feature type="region of interest" description="Disordered" evidence="3">
    <location>
        <begin position="1"/>
        <end position="23"/>
    </location>
</feature>
<dbReference type="EMBL" id="OC965281">
    <property type="protein sequence ID" value="CAD7665918.1"/>
    <property type="molecule type" value="Genomic_DNA"/>
</dbReference>
<feature type="compositionally biased region" description="Polar residues" evidence="3">
    <location>
        <begin position="52"/>
        <end position="61"/>
    </location>
</feature>
<evidence type="ECO:0000259" key="4">
    <source>
        <dbReference type="Pfam" id="PF07557"/>
    </source>
</evidence>
<evidence type="ECO:0000256" key="1">
    <source>
        <dbReference type="ARBA" id="ARBA00010845"/>
    </source>
</evidence>
<evidence type="ECO:0000256" key="2">
    <source>
        <dbReference type="ARBA" id="ARBA00022829"/>
    </source>
</evidence>
<organism evidence="5">
    <name type="scientific">Oppiella nova</name>
    <dbReference type="NCBI Taxonomy" id="334625"/>
    <lineage>
        <taxon>Eukaryota</taxon>
        <taxon>Metazoa</taxon>
        <taxon>Ecdysozoa</taxon>
        <taxon>Arthropoda</taxon>
        <taxon>Chelicerata</taxon>
        <taxon>Arachnida</taxon>
        <taxon>Acari</taxon>
        <taxon>Acariformes</taxon>
        <taxon>Sarcoptiformes</taxon>
        <taxon>Oribatida</taxon>
        <taxon>Brachypylina</taxon>
        <taxon>Oppioidea</taxon>
        <taxon>Oppiidae</taxon>
        <taxon>Oppiella</taxon>
    </lineage>
</organism>
<reference evidence="5" key="1">
    <citation type="submission" date="2020-11" db="EMBL/GenBank/DDBJ databases">
        <authorList>
            <person name="Tran Van P."/>
        </authorList>
    </citation>
    <scope>NUCLEOTIDE SEQUENCE</scope>
</reference>
<accession>A0A7R9MVD4</accession>
<proteinExistence type="inferred from homology"/>
<dbReference type="GO" id="GO:0005634">
    <property type="term" value="C:nucleus"/>
    <property type="evidence" value="ECO:0007669"/>
    <property type="project" value="InterPro"/>
</dbReference>
<evidence type="ECO:0000313" key="5">
    <source>
        <dbReference type="EMBL" id="CAD7665918.1"/>
    </source>
</evidence>
<dbReference type="InterPro" id="IPR011515">
    <property type="entry name" value="Shugoshin_C"/>
</dbReference>
<gene>
    <name evidence="5" type="ORF">ONB1V03_LOCUS22473</name>
</gene>
<comment type="similarity">
    <text evidence="1">Belongs to the shugoshin family.</text>
</comment>
<keyword evidence="2" id="KW-0159">Chromosome partition</keyword>